<comment type="similarity">
    <text evidence="1">Belongs to the TRAFAC class TrmE-Era-EngA-EngB-Septin-like GTPase superfamily. AIG1/Toc34/Toc159-like paraseptin GTPase family. IAN subfamily.</text>
</comment>
<name>A0AAY4BVF5_9TELE</name>
<evidence type="ECO:0000259" key="5">
    <source>
        <dbReference type="PROSITE" id="PS51720"/>
    </source>
</evidence>
<evidence type="ECO:0000256" key="3">
    <source>
        <dbReference type="ARBA" id="ARBA00023134"/>
    </source>
</evidence>
<dbReference type="InterPro" id="IPR045058">
    <property type="entry name" value="GIMA/IAN/Toc"/>
</dbReference>
<sequence length="313" mass="35658">MERMRNGAAFRTMRLVVCGGTGAGKSSAGNTILGWTAFSSDMTLGRVTAACERKAGVVEGKGVAVIDTPGLKGKKDREMVREILKSVSLYRPGPHVFLMVLPVGNLTRDDIHINKLVEKMFGKKVWNYTIVLFTHGDRLEGAALNDIISSADVELREFIRKCSGGYVVFNNKDMRDRSQVTRLLAKIETLVAINGNGCYTTALYPRTERKVREKQEKILEENKEEIMGKEKEIDSLYRGEELEKKKLEFWRSVDEDTRKQAEMRKVKIIKAWFKSCLSERAFMVRLRDMCHFHIWSLRAPSLALFFFQCVCSI</sequence>
<reference evidence="6" key="3">
    <citation type="submission" date="2025-09" db="UniProtKB">
        <authorList>
            <consortium name="Ensembl"/>
        </authorList>
    </citation>
    <scope>IDENTIFICATION</scope>
</reference>
<dbReference type="AlphaFoldDB" id="A0AAY4BVF5"/>
<dbReference type="PROSITE" id="PS51720">
    <property type="entry name" value="G_AIG1"/>
    <property type="match status" value="1"/>
</dbReference>
<dbReference type="PANTHER" id="PTHR10903">
    <property type="entry name" value="GTPASE, IMAP FAMILY MEMBER-RELATED"/>
    <property type="match status" value="1"/>
</dbReference>
<evidence type="ECO:0000256" key="4">
    <source>
        <dbReference type="SAM" id="Coils"/>
    </source>
</evidence>
<feature type="coiled-coil region" evidence="4">
    <location>
        <begin position="204"/>
        <end position="232"/>
    </location>
</feature>
<protein>
    <recommendedName>
        <fullName evidence="5">AIG1-type G domain-containing protein</fullName>
    </recommendedName>
</protein>
<accession>A0AAY4BVF5</accession>
<gene>
    <name evidence="6" type="primary">RTF2</name>
</gene>
<organism evidence="6 7">
    <name type="scientific">Denticeps clupeoides</name>
    <name type="common">denticle herring</name>
    <dbReference type="NCBI Taxonomy" id="299321"/>
    <lineage>
        <taxon>Eukaryota</taxon>
        <taxon>Metazoa</taxon>
        <taxon>Chordata</taxon>
        <taxon>Craniata</taxon>
        <taxon>Vertebrata</taxon>
        <taxon>Euteleostomi</taxon>
        <taxon>Actinopterygii</taxon>
        <taxon>Neopterygii</taxon>
        <taxon>Teleostei</taxon>
        <taxon>Clupei</taxon>
        <taxon>Clupeiformes</taxon>
        <taxon>Denticipitoidei</taxon>
        <taxon>Denticipitidae</taxon>
        <taxon>Denticeps</taxon>
    </lineage>
</organism>
<dbReference type="SUPFAM" id="SSF52540">
    <property type="entry name" value="P-loop containing nucleoside triphosphate hydrolases"/>
    <property type="match status" value="1"/>
</dbReference>
<dbReference type="Pfam" id="PF04548">
    <property type="entry name" value="AIG1"/>
    <property type="match status" value="1"/>
</dbReference>
<proteinExistence type="inferred from homology"/>
<keyword evidence="7" id="KW-1185">Reference proteome</keyword>
<dbReference type="InterPro" id="IPR006703">
    <property type="entry name" value="G_AIG1"/>
</dbReference>
<dbReference type="GeneTree" id="ENSGT01120000271858"/>
<dbReference type="PANTHER" id="PTHR10903:SF190">
    <property type="entry name" value="GTPASE IMAP FAMILY MEMBER 4-LIKE"/>
    <property type="match status" value="1"/>
</dbReference>
<keyword evidence="4" id="KW-0175">Coiled coil</keyword>
<feature type="domain" description="AIG1-type G" evidence="5">
    <location>
        <begin position="10"/>
        <end position="208"/>
    </location>
</feature>
<reference evidence="6" key="2">
    <citation type="submission" date="2025-08" db="UniProtKB">
        <authorList>
            <consortium name="Ensembl"/>
        </authorList>
    </citation>
    <scope>IDENTIFICATION</scope>
</reference>
<evidence type="ECO:0000313" key="7">
    <source>
        <dbReference type="Proteomes" id="UP000694580"/>
    </source>
</evidence>
<dbReference type="Ensembl" id="ENSDCDT00010030914.1">
    <property type="protein sequence ID" value="ENSDCDP00010024910.1"/>
    <property type="gene ID" value="ENSDCDG00010015895.1"/>
</dbReference>
<dbReference type="Proteomes" id="UP000694580">
    <property type="component" value="Chromosome 7"/>
</dbReference>
<dbReference type="GO" id="GO:0005525">
    <property type="term" value="F:GTP binding"/>
    <property type="evidence" value="ECO:0007669"/>
    <property type="project" value="UniProtKB-KW"/>
</dbReference>
<reference evidence="6 7" key="1">
    <citation type="submission" date="2020-06" db="EMBL/GenBank/DDBJ databases">
        <authorList>
            <consortium name="Wellcome Sanger Institute Data Sharing"/>
        </authorList>
    </citation>
    <scope>NUCLEOTIDE SEQUENCE [LARGE SCALE GENOMIC DNA]</scope>
</reference>
<keyword evidence="2" id="KW-0547">Nucleotide-binding</keyword>
<keyword evidence="3" id="KW-0342">GTP-binding</keyword>
<evidence type="ECO:0000256" key="2">
    <source>
        <dbReference type="ARBA" id="ARBA00022741"/>
    </source>
</evidence>
<dbReference type="Gene3D" id="3.40.50.300">
    <property type="entry name" value="P-loop containing nucleotide triphosphate hydrolases"/>
    <property type="match status" value="1"/>
</dbReference>
<evidence type="ECO:0000256" key="1">
    <source>
        <dbReference type="ARBA" id="ARBA00008535"/>
    </source>
</evidence>
<evidence type="ECO:0000313" key="6">
    <source>
        <dbReference type="Ensembl" id="ENSDCDP00010024910.1"/>
    </source>
</evidence>
<dbReference type="InterPro" id="IPR027417">
    <property type="entry name" value="P-loop_NTPase"/>
</dbReference>